<sequence length="96" mass="10769">MICRVARQMSNIRLGDAIIRNNAALTFEPRYLRCLDIIEFQPHAATESILRDENCAKFFQSKSNCLDLVTLERSRNILEMLNSAKVDSGASGQHGA</sequence>
<evidence type="ECO:0000313" key="1">
    <source>
        <dbReference type="EMBL" id="ABE64040.1"/>
    </source>
</evidence>
<dbReference type="KEGG" id="nha:Nham_3307"/>
<gene>
    <name evidence="1" type="ordered locus">Nham_3307</name>
</gene>
<accession>Q1QIA7</accession>
<keyword evidence="2" id="KW-1185">Reference proteome</keyword>
<reference evidence="1 2" key="1">
    <citation type="submission" date="2006-03" db="EMBL/GenBank/DDBJ databases">
        <title>Complete sequence of chromosome of Nitrobacter hamburgensis X14.</title>
        <authorList>
            <consortium name="US DOE Joint Genome Institute"/>
            <person name="Copeland A."/>
            <person name="Lucas S."/>
            <person name="Lapidus A."/>
            <person name="Barry K."/>
            <person name="Detter J.C."/>
            <person name="Glavina del Rio T."/>
            <person name="Hammon N."/>
            <person name="Israni S."/>
            <person name="Dalin E."/>
            <person name="Tice H."/>
            <person name="Pitluck S."/>
            <person name="Chain P."/>
            <person name="Malfatti S."/>
            <person name="Shin M."/>
            <person name="Vergez L."/>
            <person name="Schmutz J."/>
            <person name="Larimer F."/>
            <person name="Land M."/>
            <person name="Hauser L."/>
            <person name="Kyrpides N."/>
            <person name="Ivanova N."/>
            <person name="Ward B."/>
            <person name="Arp D."/>
            <person name="Klotz M."/>
            <person name="Stein L."/>
            <person name="O'Mullan G."/>
            <person name="Starkenburg S."/>
            <person name="Sayavedra L."/>
            <person name="Poret-Peterson A.T."/>
            <person name="Gentry M.E."/>
            <person name="Bruce D."/>
            <person name="Richardson P."/>
        </authorList>
    </citation>
    <scope>NUCLEOTIDE SEQUENCE [LARGE SCALE GENOMIC DNA]</scope>
    <source>
        <strain evidence="2">DSM 10229 / NCIMB 13809 / X14</strain>
    </source>
</reference>
<dbReference type="Proteomes" id="UP000001953">
    <property type="component" value="Chromosome"/>
</dbReference>
<evidence type="ECO:0000313" key="2">
    <source>
        <dbReference type="Proteomes" id="UP000001953"/>
    </source>
</evidence>
<dbReference type="AlphaFoldDB" id="Q1QIA7"/>
<dbReference type="EMBL" id="CP000319">
    <property type="protein sequence ID" value="ABE64040.1"/>
    <property type="molecule type" value="Genomic_DNA"/>
</dbReference>
<name>Q1QIA7_NITHX</name>
<protein>
    <submittedName>
        <fullName evidence="1">Uncharacterized protein</fullName>
    </submittedName>
</protein>
<organism evidence="1 2">
    <name type="scientific">Nitrobacter hamburgensis (strain DSM 10229 / NCIMB 13809 / X14)</name>
    <dbReference type="NCBI Taxonomy" id="323097"/>
    <lineage>
        <taxon>Bacteria</taxon>
        <taxon>Pseudomonadati</taxon>
        <taxon>Pseudomonadota</taxon>
        <taxon>Alphaproteobacteria</taxon>
        <taxon>Hyphomicrobiales</taxon>
        <taxon>Nitrobacteraceae</taxon>
        <taxon>Nitrobacter</taxon>
    </lineage>
</organism>
<proteinExistence type="predicted"/>
<dbReference type="HOGENOM" id="CLU_2356862_0_0_5"/>